<reference evidence="1" key="1">
    <citation type="journal article" date="2021" name="bioRxiv">
        <title>Whole Genome Assembly and Annotation of Northern Wild Rice, Zizania palustris L., Supports a Whole Genome Duplication in the Zizania Genus.</title>
        <authorList>
            <person name="Haas M."/>
            <person name="Kono T."/>
            <person name="Macchietto M."/>
            <person name="Millas R."/>
            <person name="McGilp L."/>
            <person name="Shao M."/>
            <person name="Duquette J."/>
            <person name="Hirsch C.N."/>
            <person name="Kimball J."/>
        </authorList>
    </citation>
    <scope>NUCLEOTIDE SEQUENCE</scope>
    <source>
        <tissue evidence="1">Fresh leaf tissue</tissue>
    </source>
</reference>
<accession>A0A8J5WGL3</accession>
<reference evidence="1" key="2">
    <citation type="submission" date="2021-02" db="EMBL/GenBank/DDBJ databases">
        <authorList>
            <person name="Kimball J.A."/>
            <person name="Haas M.W."/>
            <person name="Macchietto M."/>
            <person name="Kono T."/>
            <person name="Duquette J."/>
            <person name="Shao M."/>
        </authorList>
    </citation>
    <scope>NUCLEOTIDE SEQUENCE</scope>
    <source>
        <tissue evidence="1">Fresh leaf tissue</tissue>
    </source>
</reference>
<dbReference type="Proteomes" id="UP000729402">
    <property type="component" value="Unassembled WGS sequence"/>
</dbReference>
<dbReference type="EMBL" id="JAAALK010000082">
    <property type="protein sequence ID" value="KAG8088417.1"/>
    <property type="molecule type" value="Genomic_DNA"/>
</dbReference>
<evidence type="ECO:0000313" key="2">
    <source>
        <dbReference type="Proteomes" id="UP000729402"/>
    </source>
</evidence>
<keyword evidence="2" id="KW-1185">Reference proteome</keyword>
<proteinExistence type="predicted"/>
<sequence length="128" mass="14573">MPEDQRVVYTVEDPKTRTVTSDELLKLCAENPLQDIREEDICEESESAFWIICQSTIYTLSGVKVFIYVTKNPLHQAPSIRASGSKLRCSLHHRPVRLTNFSWFDRVLPAQAGLTDDTLSACFPSWLV</sequence>
<dbReference type="AlphaFoldDB" id="A0A8J5WGL3"/>
<gene>
    <name evidence="1" type="ORF">GUJ93_ZPchr0010g7274</name>
</gene>
<name>A0A8J5WGL3_ZIZPA</name>
<organism evidence="1 2">
    <name type="scientific">Zizania palustris</name>
    <name type="common">Northern wild rice</name>
    <dbReference type="NCBI Taxonomy" id="103762"/>
    <lineage>
        <taxon>Eukaryota</taxon>
        <taxon>Viridiplantae</taxon>
        <taxon>Streptophyta</taxon>
        <taxon>Embryophyta</taxon>
        <taxon>Tracheophyta</taxon>
        <taxon>Spermatophyta</taxon>
        <taxon>Magnoliopsida</taxon>
        <taxon>Liliopsida</taxon>
        <taxon>Poales</taxon>
        <taxon>Poaceae</taxon>
        <taxon>BOP clade</taxon>
        <taxon>Oryzoideae</taxon>
        <taxon>Oryzeae</taxon>
        <taxon>Zizaniinae</taxon>
        <taxon>Zizania</taxon>
    </lineage>
</organism>
<protein>
    <submittedName>
        <fullName evidence="1">Uncharacterized protein</fullName>
    </submittedName>
</protein>
<comment type="caution">
    <text evidence="1">The sequence shown here is derived from an EMBL/GenBank/DDBJ whole genome shotgun (WGS) entry which is preliminary data.</text>
</comment>
<evidence type="ECO:0000313" key="1">
    <source>
        <dbReference type="EMBL" id="KAG8088417.1"/>
    </source>
</evidence>